<evidence type="ECO:0000256" key="15">
    <source>
        <dbReference type="ARBA" id="ARBA00023328"/>
    </source>
</evidence>
<protein>
    <recommendedName>
        <fullName evidence="5">DASH complex subunit ASK1</fullName>
    </recommendedName>
</protein>
<dbReference type="GO" id="GO:0072686">
    <property type="term" value="C:mitotic spindle"/>
    <property type="evidence" value="ECO:0007669"/>
    <property type="project" value="InterPro"/>
</dbReference>
<feature type="compositionally biased region" description="Polar residues" evidence="16">
    <location>
        <begin position="246"/>
        <end position="259"/>
    </location>
</feature>
<dbReference type="InterPro" id="IPR013964">
    <property type="entry name" value="DASH_Ask1"/>
</dbReference>
<dbReference type="PANTHER" id="PTHR28200">
    <property type="entry name" value="DASH COMPLEX SUBUNIT ASK1"/>
    <property type="match status" value="1"/>
</dbReference>
<evidence type="ECO:0000256" key="13">
    <source>
        <dbReference type="ARBA" id="ARBA00023242"/>
    </source>
</evidence>
<dbReference type="GO" id="GO:0005874">
    <property type="term" value="C:microtubule"/>
    <property type="evidence" value="ECO:0007669"/>
    <property type="project" value="UniProtKB-KW"/>
</dbReference>
<gene>
    <name evidence="17" type="ORF">BJ212DRAFT_1447738</name>
</gene>
<feature type="region of interest" description="Disordered" evidence="16">
    <location>
        <begin position="504"/>
        <end position="659"/>
    </location>
</feature>
<keyword evidence="6" id="KW-0158">Chromosome</keyword>
<evidence type="ECO:0000256" key="12">
    <source>
        <dbReference type="ARBA" id="ARBA00023212"/>
    </source>
</evidence>
<evidence type="ECO:0000313" key="18">
    <source>
        <dbReference type="Proteomes" id="UP000807769"/>
    </source>
</evidence>
<evidence type="ECO:0000256" key="8">
    <source>
        <dbReference type="ARBA" id="ARBA00022618"/>
    </source>
</evidence>
<dbReference type="GeneID" id="64632456"/>
<dbReference type="GO" id="GO:0008608">
    <property type="term" value="P:attachment of spindle microtubules to kinetochore"/>
    <property type="evidence" value="ECO:0007669"/>
    <property type="project" value="InterPro"/>
</dbReference>
<dbReference type="GO" id="GO:0044732">
    <property type="term" value="C:mitotic spindle pole body"/>
    <property type="evidence" value="ECO:0007669"/>
    <property type="project" value="TreeGrafter"/>
</dbReference>
<evidence type="ECO:0000256" key="14">
    <source>
        <dbReference type="ARBA" id="ARBA00023306"/>
    </source>
</evidence>
<keyword evidence="10" id="KW-0498">Mitosis</keyword>
<evidence type="ECO:0000256" key="11">
    <source>
        <dbReference type="ARBA" id="ARBA00022838"/>
    </source>
</evidence>
<evidence type="ECO:0000256" key="16">
    <source>
        <dbReference type="SAM" id="MobiDB-lite"/>
    </source>
</evidence>
<evidence type="ECO:0000256" key="3">
    <source>
        <dbReference type="ARBA" id="ARBA00004629"/>
    </source>
</evidence>
<feature type="compositionally biased region" description="Low complexity" evidence="16">
    <location>
        <begin position="599"/>
        <end position="611"/>
    </location>
</feature>
<dbReference type="AlphaFoldDB" id="A0A9P7E869"/>
<keyword evidence="11" id="KW-0995">Kinetochore</keyword>
<dbReference type="EMBL" id="JABBWG010000022">
    <property type="protein sequence ID" value="KAG1813971.1"/>
    <property type="molecule type" value="Genomic_DNA"/>
</dbReference>
<feature type="compositionally biased region" description="Acidic residues" evidence="16">
    <location>
        <begin position="632"/>
        <end position="654"/>
    </location>
</feature>
<evidence type="ECO:0000256" key="9">
    <source>
        <dbReference type="ARBA" id="ARBA00022701"/>
    </source>
</evidence>
<feature type="compositionally biased region" description="Polar residues" evidence="16">
    <location>
        <begin position="147"/>
        <end position="169"/>
    </location>
</feature>
<dbReference type="Proteomes" id="UP000807769">
    <property type="component" value="Unassembled WGS sequence"/>
</dbReference>
<dbReference type="PANTHER" id="PTHR28200:SF1">
    <property type="entry name" value="DASH COMPLEX SUBUNIT ASK1"/>
    <property type="match status" value="1"/>
</dbReference>
<evidence type="ECO:0000256" key="10">
    <source>
        <dbReference type="ARBA" id="ARBA00022776"/>
    </source>
</evidence>
<dbReference type="GO" id="GO:0051301">
    <property type="term" value="P:cell division"/>
    <property type="evidence" value="ECO:0007669"/>
    <property type="project" value="UniProtKB-KW"/>
</dbReference>
<evidence type="ECO:0000256" key="2">
    <source>
        <dbReference type="ARBA" id="ARBA00004186"/>
    </source>
</evidence>
<comment type="similarity">
    <text evidence="4">Belongs to the DASH complex ASK1 family.</text>
</comment>
<keyword evidence="18" id="KW-1185">Reference proteome</keyword>
<evidence type="ECO:0000256" key="5">
    <source>
        <dbReference type="ARBA" id="ARBA00014520"/>
    </source>
</evidence>
<evidence type="ECO:0000256" key="6">
    <source>
        <dbReference type="ARBA" id="ARBA00022454"/>
    </source>
</evidence>
<dbReference type="OrthoDB" id="5573898at2759"/>
<feature type="compositionally biased region" description="Low complexity" evidence="16">
    <location>
        <begin position="506"/>
        <end position="520"/>
    </location>
</feature>
<evidence type="ECO:0000256" key="4">
    <source>
        <dbReference type="ARBA" id="ARBA00010731"/>
    </source>
</evidence>
<feature type="region of interest" description="Disordered" evidence="16">
    <location>
        <begin position="237"/>
        <end position="401"/>
    </location>
</feature>
<feature type="compositionally biased region" description="Low complexity" evidence="16">
    <location>
        <begin position="382"/>
        <end position="399"/>
    </location>
</feature>
<keyword evidence="8" id="KW-0132">Cell division</keyword>
<keyword evidence="14" id="KW-0131">Cell cycle</keyword>
<comment type="caution">
    <text evidence="17">The sequence shown here is derived from an EMBL/GenBank/DDBJ whole genome shotgun (WGS) entry which is preliminary data.</text>
</comment>
<keyword evidence="15" id="KW-0137">Centromere</keyword>
<evidence type="ECO:0000313" key="17">
    <source>
        <dbReference type="EMBL" id="KAG1813971.1"/>
    </source>
</evidence>
<feature type="compositionally biased region" description="Low complexity" evidence="16">
    <location>
        <begin position="110"/>
        <end position="120"/>
    </location>
</feature>
<evidence type="ECO:0000256" key="7">
    <source>
        <dbReference type="ARBA" id="ARBA00022490"/>
    </source>
</evidence>
<feature type="compositionally biased region" description="Pro residues" evidence="16">
    <location>
        <begin position="303"/>
        <end position="312"/>
    </location>
</feature>
<comment type="subcellular location">
    <subcellularLocation>
        <location evidence="3">Chromosome</location>
        <location evidence="3">Centromere</location>
        <location evidence="3">Kinetochore</location>
    </subcellularLocation>
    <subcellularLocation>
        <location evidence="2">Cytoplasm</location>
        <location evidence="2">Cytoskeleton</location>
        <location evidence="2">Spindle</location>
    </subcellularLocation>
    <subcellularLocation>
        <location evidence="1">Nucleus</location>
    </subcellularLocation>
</comment>
<keyword evidence="7" id="KW-0963">Cytoplasm</keyword>
<sequence length="715" mass="77591">MSIIPNPPRWQANADPTSIDVPGLDTNASVNDQIDQIEQLITIKLQNIDTNFSKIQNIMATKLLPAVKRYAVSTEPVREAAKFWTSFYEKAAQVHIPTYEDYSSLHDQQSEALSQAESSSTRPDAEESSLFSTEDDTTPSHHRNRTYGPNSTASESSFMPSNAVSSTPARTGLSGNDIVDDQPSWSASLESPLVRLDRELQDFTLGEDSKASAGHNSTYNSFAYEEENTVQQFLDKGKSRDYSPGHSVSQGTSRPNFSSLRLPPSALPTPRSIPASARISPLKVKPKTPVAIPQHLHAYLPPRNHPNPPLPSPRRQRYERSPHKPYPPLSSTSNSSSMLDIPSLTRPSDDSNRPFDQFNDSFDDSAELMRGLSPPRTVAFPRGPRSSVGLGLLPPLGRTPGKDLHHALGRTPKKEAAERIRRDLLGDVQSDHSSVRSSATVDRFGGFKKFGYSIPEGTDDTMSTIPTPPSITRYTRHAYLSEHNSKDASSNYAVIMRRAGLSIPESASTSKSHSVTSHQSLETARFAPTSQPQALHTPDPYPELFHFQQEEPSTLQPVGHSPDSDSDSDSDSLGEPAHPGQPSTAFLMASARNQDPDDSFGSSNSNHSSDSIGGGFGDEGGAVHPFARAVEDDGDGFDDSFDSVDGNGDGDGDGDGLRVQEETVFGIPPAQRKYGRGPGELRLLGEDLLQDTIGIGSQLAKAGRIEESPTPYGRV</sequence>
<name>A0A9P7E869_9AGAM</name>
<keyword evidence="12" id="KW-0206">Cytoskeleton</keyword>
<dbReference type="Pfam" id="PF08655">
    <property type="entry name" value="DASH_Ask1"/>
    <property type="match status" value="1"/>
</dbReference>
<keyword evidence="13" id="KW-0539">Nucleus</keyword>
<dbReference type="GO" id="GO:0042729">
    <property type="term" value="C:DASH complex"/>
    <property type="evidence" value="ECO:0007669"/>
    <property type="project" value="InterPro"/>
</dbReference>
<reference evidence="17" key="1">
    <citation type="journal article" date="2020" name="New Phytol.">
        <title>Comparative genomics reveals dynamic genome evolution in host specialist ectomycorrhizal fungi.</title>
        <authorList>
            <person name="Lofgren L.A."/>
            <person name="Nguyen N.H."/>
            <person name="Vilgalys R."/>
            <person name="Ruytinx J."/>
            <person name="Liao H.L."/>
            <person name="Branco S."/>
            <person name="Kuo A."/>
            <person name="LaButti K."/>
            <person name="Lipzen A."/>
            <person name="Andreopoulos W."/>
            <person name="Pangilinan J."/>
            <person name="Riley R."/>
            <person name="Hundley H."/>
            <person name="Na H."/>
            <person name="Barry K."/>
            <person name="Grigoriev I.V."/>
            <person name="Stajich J.E."/>
            <person name="Kennedy P.G."/>
        </authorList>
    </citation>
    <scope>NUCLEOTIDE SEQUENCE</scope>
    <source>
        <strain evidence="17">MN1</strain>
    </source>
</reference>
<feature type="region of interest" description="Disordered" evidence="16">
    <location>
        <begin position="105"/>
        <end position="185"/>
    </location>
</feature>
<keyword evidence="9" id="KW-0493">Microtubule</keyword>
<organism evidence="17 18">
    <name type="scientific">Suillus subaureus</name>
    <dbReference type="NCBI Taxonomy" id="48587"/>
    <lineage>
        <taxon>Eukaryota</taxon>
        <taxon>Fungi</taxon>
        <taxon>Dikarya</taxon>
        <taxon>Basidiomycota</taxon>
        <taxon>Agaricomycotina</taxon>
        <taxon>Agaricomycetes</taxon>
        <taxon>Agaricomycetidae</taxon>
        <taxon>Boletales</taxon>
        <taxon>Suillineae</taxon>
        <taxon>Suillaceae</taxon>
        <taxon>Suillus</taxon>
    </lineage>
</organism>
<evidence type="ECO:0000256" key="1">
    <source>
        <dbReference type="ARBA" id="ARBA00004123"/>
    </source>
</evidence>
<dbReference type="RefSeq" id="XP_041191607.1">
    <property type="nucleotide sequence ID" value="XM_041338440.1"/>
</dbReference>
<proteinExistence type="inferred from homology"/>
<accession>A0A9P7E869</accession>